<gene>
    <name evidence="5" type="ORF">CFT12S02225_00345</name>
</gene>
<evidence type="ECO:0000256" key="3">
    <source>
        <dbReference type="SAM" id="SignalP"/>
    </source>
</evidence>
<dbReference type="AlphaFoldDB" id="A0AAX0HDJ2"/>
<dbReference type="PANTHER" id="PTHR35038">
    <property type="entry name" value="DISSIMILATORY SULFITE REDUCTASE SIRA"/>
    <property type="match status" value="1"/>
</dbReference>
<name>A0AAX0HDJ2_CAMFE</name>
<evidence type="ECO:0000259" key="4">
    <source>
        <dbReference type="Pfam" id="PF13435"/>
    </source>
</evidence>
<dbReference type="Gene3D" id="1.10.1130.10">
    <property type="entry name" value="Flavocytochrome C3, Chain A"/>
    <property type="match status" value="1"/>
</dbReference>
<organism evidence="5 6">
    <name type="scientific">Campylobacter fetus subsp. testudinum</name>
    <dbReference type="NCBI Taxonomy" id="1507806"/>
    <lineage>
        <taxon>Bacteria</taxon>
        <taxon>Pseudomonadati</taxon>
        <taxon>Campylobacterota</taxon>
        <taxon>Epsilonproteobacteria</taxon>
        <taxon>Campylobacterales</taxon>
        <taxon>Campylobacteraceae</taxon>
        <taxon>Campylobacter</taxon>
    </lineage>
</organism>
<dbReference type="InterPro" id="IPR036280">
    <property type="entry name" value="Multihaem_cyt_sf"/>
</dbReference>
<keyword evidence="1 3" id="KW-0732">Signal</keyword>
<feature type="chain" id="PRO_5043342643" description="Cytochrome c-552/4 domain-containing protein" evidence="3">
    <location>
        <begin position="19"/>
        <end position="738"/>
    </location>
</feature>
<comment type="caution">
    <text evidence="5">The sequence shown here is derived from an EMBL/GenBank/DDBJ whole genome shotgun (WGS) entry which is preliminary data.</text>
</comment>
<dbReference type="InterPro" id="IPR051829">
    <property type="entry name" value="Multiheme_Cytochr_ET"/>
</dbReference>
<sequence>MKKFAKIFILLFSCYAFGGGYPAPKQGCLACHDGIEPFKPHDSEMSKQIYTMSDSLGDPNGCVLCHGGNPKEIKDKLKAHKGAPEGSQLKEFTAVPGALNLNANTCGLCHANQVSSMPKSLMNTDAGKIKVITFGWGLDTQDDLHRYANHHTLDADGNVSIYGNDTYKKYMLALKEQHKNQFPDELKKIPATEMDKLAADPNSAIYNYLRNCNACHVEGKGKQQRGHYRGMGCSACHVPYGAEGFYEGKDKSIDKTKPGHMLVHSMQAGRNSPVNVGDGNYTGISISTCNACHSSGRRVSLQYQGLFPVDRGGKYIPFDQNGVLQQPNATYLYKHIKEDVHYKAGMLCQDCHTSPDMHGNGNIGTVALGNIEIECQDCHGTPQKYPWELPLGTGEKLLDISKITDPNLIKRLKEARGLSDVQDEQTENYGSKFDKKDGFLLSARGNPLGNVVKDGGKVIIHLANGKDLNVPVLKDIEAKNAWKNPKGRLAMVATPSHLEKMECYACHATWASSYYGYDYSIDFSKGQKMIDWVESAEKVGKDGKTADATGKHVMQKGGSDGDYSHARWEDPILGINGEGMVTPLVGVIQTVGTVIDEKGKVLLQNNVAKTTDGKLAIDMQPMNPHTSTLQARDCTECHLNNKNMGFGIDGGEPQKAVFMDIKDANGKVLTKNHNVQIAPIKNIENGSFMQILDANGTQVMSVDPHFSSGGALSKEQIQILKDENYMQKAQDSLKKLGK</sequence>
<proteinExistence type="predicted"/>
<evidence type="ECO:0000313" key="6">
    <source>
        <dbReference type="Proteomes" id="UP000093100"/>
    </source>
</evidence>
<reference evidence="5 6" key="1">
    <citation type="journal article" date="2016" name="Genome Biol. Evol.">
        <title>Comparative Genomics of Campylobacter fetus from Reptiles and Mammals Reveals Divergent Evolution in Host-Associated Lineages.</title>
        <authorList>
            <person name="Gilbert M.J."/>
            <person name="Miller W.G."/>
            <person name="Yee E."/>
            <person name="Zomer A.L."/>
            <person name="van der Graaf-van Bloois L."/>
            <person name="Fitzgerald C."/>
            <person name="Forbes K.J."/>
            <person name="Meric G."/>
            <person name="Sheppard S.K."/>
            <person name="Wagenaar J.A."/>
            <person name="Duim B."/>
        </authorList>
    </citation>
    <scope>NUCLEOTIDE SEQUENCE [LARGE SCALE GENOMIC DNA]</scope>
    <source>
        <strain evidence="5 6">12S02225-3</strain>
    </source>
</reference>
<feature type="region of interest" description="Disordered" evidence="2">
    <location>
        <begin position="542"/>
        <end position="561"/>
    </location>
</feature>
<feature type="signal peptide" evidence="3">
    <location>
        <begin position="1"/>
        <end position="18"/>
    </location>
</feature>
<dbReference type="Pfam" id="PF13435">
    <property type="entry name" value="Cytochrome_C554"/>
    <property type="match status" value="1"/>
</dbReference>
<dbReference type="SUPFAM" id="SSF48695">
    <property type="entry name" value="Multiheme cytochromes"/>
    <property type="match status" value="1"/>
</dbReference>
<dbReference type="InterPro" id="IPR023155">
    <property type="entry name" value="Cyt_c-552/4"/>
</dbReference>
<dbReference type="EMBL" id="LFLK01000001">
    <property type="protein sequence ID" value="OCR91548.1"/>
    <property type="molecule type" value="Genomic_DNA"/>
</dbReference>
<dbReference type="Proteomes" id="UP000093100">
    <property type="component" value="Unassembled WGS sequence"/>
</dbReference>
<protein>
    <recommendedName>
        <fullName evidence="4">Cytochrome c-552/4 domain-containing protein</fullName>
    </recommendedName>
</protein>
<dbReference type="RefSeq" id="WP_065840872.1">
    <property type="nucleotide sequence ID" value="NZ_LFLK01000001.1"/>
</dbReference>
<dbReference type="PANTHER" id="PTHR35038:SF8">
    <property type="entry name" value="C-TYPE POLYHEME CYTOCHROME OMCC"/>
    <property type="match status" value="1"/>
</dbReference>
<feature type="domain" description="Cytochrome c-552/4" evidence="4">
    <location>
        <begin position="178"/>
        <end position="237"/>
    </location>
</feature>
<accession>A0AAX0HDJ2</accession>
<evidence type="ECO:0000313" key="5">
    <source>
        <dbReference type="EMBL" id="OCR91548.1"/>
    </source>
</evidence>
<evidence type="ECO:0000256" key="1">
    <source>
        <dbReference type="ARBA" id="ARBA00022729"/>
    </source>
</evidence>
<evidence type="ECO:0000256" key="2">
    <source>
        <dbReference type="SAM" id="MobiDB-lite"/>
    </source>
</evidence>